<dbReference type="InterPro" id="IPR016185">
    <property type="entry name" value="PreATP-grasp_dom_sf"/>
</dbReference>
<keyword evidence="9 10" id="KW-0961">Cell wall biogenesis/degradation</keyword>
<dbReference type="NCBIfam" id="TIGR01205">
    <property type="entry name" value="D_ala_D_alaTIGR"/>
    <property type="match status" value="1"/>
</dbReference>
<dbReference type="PIRSF" id="PIRSF039102">
    <property type="entry name" value="Ddl/VanB"/>
    <property type="match status" value="1"/>
</dbReference>
<reference evidence="13 14" key="1">
    <citation type="submission" date="2010-08" db="EMBL/GenBank/DDBJ databases">
        <authorList>
            <person name="Durkin A.S."/>
            <person name="Madupu R."/>
            <person name="Torralba M."/>
            <person name="Gillis M."/>
            <person name="Methe B."/>
            <person name="Sutton G."/>
            <person name="Nelson K.E."/>
        </authorList>
    </citation>
    <scope>NUCLEOTIDE SEQUENCE [LARGE SCALE GENOMIC DNA]</scope>
    <source>
        <strain evidence="13 14">PB189-T1-4</strain>
    </source>
</reference>
<evidence type="ECO:0000313" key="14">
    <source>
        <dbReference type="Proteomes" id="UP000004431"/>
    </source>
</evidence>
<evidence type="ECO:0000256" key="10">
    <source>
        <dbReference type="HAMAP-Rule" id="MF_00047"/>
    </source>
</evidence>
<evidence type="ECO:0000256" key="2">
    <source>
        <dbReference type="ARBA" id="ARBA00010871"/>
    </source>
</evidence>
<evidence type="ECO:0000256" key="8">
    <source>
        <dbReference type="ARBA" id="ARBA00022984"/>
    </source>
</evidence>
<dbReference type="SUPFAM" id="SSF56059">
    <property type="entry name" value="Glutathione synthetase ATP-binding domain-like"/>
    <property type="match status" value="1"/>
</dbReference>
<evidence type="ECO:0000256" key="1">
    <source>
        <dbReference type="ARBA" id="ARBA00004496"/>
    </source>
</evidence>
<dbReference type="HAMAP" id="MF_00047">
    <property type="entry name" value="Dala_Dala_lig"/>
    <property type="match status" value="1"/>
</dbReference>
<dbReference type="InterPro" id="IPR011095">
    <property type="entry name" value="Dala_Dala_lig_C"/>
</dbReference>
<keyword evidence="5 11" id="KW-0547">Nucleotide-binding</keyword>
<dbReference type="PROSITE" id="PS00843">
    <property type="entry name" value="DALA_DALA_LIGASE_1"/>
    <property type="match status" value="1"/>
</dbReference>
<evidence type="ECO:0000256" key="7">
    <source>
        <dbReference type="ARBA" id="ARBA00022960"/>
    </source>
</evidence>
<dbReference type="EMBL" id="AEDQ01000034">
    <property type="protein sequence ID" value="EFL43540.1"/>
    <property type="molecule type" value="Genomic_DNA"/>
</dbReference>
<evidence type="ECO:0000256" key="4">
    <source>
        <dbReference type="ARBA" id="ARBA00022598"/>
    </source>
</evidence>
<comment type="function">
    <text evidence="10">Cell wall formation.</text>
</comment>
<dbReference type="Pfam" id="PF07478">
    <property type="entry name" value="Dala_Dala_lig_C"/>
    <property type="match status" value="1"/>
</dbReference>
<evidence type="ECO:0000256" key="5">
    <source>
        <dbReference type="ARBA" id="ARBA00022741"/>
    </source>
</evidence>
<feature type="domain" description="ATP-grasp" evidence="12">
    <location>
        <begin position="109"/>
        <end position="312"/>
    </location>
</feature>
<dbReference type="EC" id="6.3.2.4" evidence="10"/>
<dbReference type="InterPro" id="IPR011761">
    <property type="entry name" value="ATP-grasp"/>
</dbReference>
<evidence type="ECO:0000256" key="3">
    <source>
        <dbReference type="ARBA" id="ARBA00022490"/>
    </source>
</evidence>
<dbReference type="PANTHER" id="PTHR23132:SF23">
    <property type="entry name" value="D-ALANINE--D-ALANINE LIGASE B"/>
    <property type="match status" value="1"/>
</dbReference>
<keyword evidence="6 11" id="KW-0067">ATP-binding</keyword>
<comment type="caution">
    <text evidence="13">The sequence shown here is derived from an EMBL/GenBank/DDBJ whole genome shotgun (WGS) entry which is preliminary data.</text>
</comment>
<protein>
    <recommendedName>
        <fullName evidence="10">D-alanine--D-alanine ligase</fullName>
        <ecNumber evidence="10">6.3.2.4</ecNumber>
    </recommendedName>
    <alternativeName>
        <fullName evidence="10">D-Ala-D-Ala ligase</fullName>
    </alternativeName>
    <alternativeName>
        <fullName evidence="10">D-alanylalanine synthetase</fullName>
    </alternativeName>
</protein>
<evidence type="ECO:0000259" key="12">
    <source>
        <dbReference type="PROSITE" id="PS50975"/>
    </source>
</evidence>
<organism evidence="13 14">
    <name type="scientific">Fannyhessea vaginae PB189-T1-4</name>
    <dbReference type="NCBI Taxonomy" id="866774"/>
    <lineage>
        <taxon>Bacteria</taxon>
        <taxon>Bacillati</taxon>
        <taxon>Actinomycetota</taxon>
        <taxon>Coriobacteriia</taxon>
        <taxon>Coriobacteriales</taxon>
        <taxon>Atopobiaceae</taxon>
        <taxon>Fannyhessea</taxon>
    </lineage>
</organism>
<comment type="catalytic activity">
    <reaction evidence="10">
        <text>2 D-alanine + ATP = D-alanyl-D-alanine + ADP + phosphate + H(+)</text>
        <dbReference type="Rhea" id="RHEA:11224"/>
        <dbReference type="ChEBI" id="CHEBI:15378"/>
        <dbReference type="ChEBI" id="CHEBI:30616"/>
        <dbReference type="ChEBI" id="CHEBI:43474"/>
        <dbReference type="ChEBI" id="CHEBI:57416"/>
        <dbReference type="ChEBI" id="CHEBI:57822"/>
        <dbReference type="ChEBI" id="CHEBI:456216"/>
        <dbReference type="EC" id="6.3.2.4"/>
    </reaction>
</comment>
<dbReference type="PROSITE" id="PS50975">
    <property type="entry name" value="ATP_GRASP"/>
    <property type="match status" value="1"/>
</dbReference>
<dbReference type="PANTHER" id="PTHR23132">
    <property type="entry name" value="D-ALANINE--D-ALANINE LIGASE"/>
    <property type="match status" value="1"/>
</dbReference>
<keyword evidence="14" id="KW-1185">Reference proteome</keyword>
<dbReference type="NCBIfam" id="NF002378">
    <property type="entry name" value="PRK01372.1"/>
    <property type="match status" value="1"/>
</dbReference>
<dbReference type="Gene3D" id="3.30.1490.20">
    <property type="entry name" value="ATP-grasp fold, A domain"/>
    <property type="match status" value="1"/>
</dbReference>
<dbReference type="Pfam" id="PF01820">
    <property type="entry name" value="Dala_Dala_lig_N"/>
    <property type="match status" value="1"/>
</dbReference>
<evidence type="ECO:0000256" key="6">
    <source>
        <dbReference type="ARBA" id="ARBA00022840"/>
    </source>
</evidence>
<proteinExistence type="inferred from homology"/>
<keyword evidence="7 10" id="KW-0133">Cell shape</keyword>
<dbReference type="InterPro" id="IPR013815">
    <property type="entry name" value="ATP_grasp_subdomain_1"/>
</dbReference>
<comment type="pathway">
    <text evidence="10">Cell wall biogenesis; peptidoglycan biosynthesis.</text>
</comment>
<evidence type="ECO:0000256" key="11">
    <source>
        <dbReference type="PROSITE-ProRule" id="PRU00409"/>
    </source>
</evidence>
<comment type="similarity">
    <text evidence="2 10">Belongs to the D-alanine--D-alanine ligase family.</text>
</comment>
<gene>
    <name evidence="10" type="primary">ddl</name>
    <name evidence="13" type="ORF">HMPREF9248_0111</name>
</gene>
<keyword evidence="8 10" id="KW-0573">Peptidoglycan synthesis</keyword>
<comment type="subcellular location">
    <subcellularLocation>
        <location evidence="1 10">Cytoplasm</location>
    </subcellularLocation>
</comment>
<dbReference type="Proteomes" id="UP000004431">
    <property type="component" value="Unassembled WGS sequence"/>
</dbReference>
<dbReference type="GO" id="GO:0016874">
    <property type="term" value="F:ligase activity"/>
    <property type="evidence" value="ECO:0007669"/>
    <property type="project" value="UniProtKB-KW"/>
</dbReference>
<dbReference type="SUPFAM" id="SSF52440">
    <property type="entry name" value="PreATP-grasp domain"/>
    <property type="match status" value="1"/>
</dbReference>
<dbReference type="InterPro" id="IPR000291">
    <property type="entry name" value="D-Ala_lig_Van_CS"/>
</dbReference>
<accession>A0ABN0AY99</accession>
<evidence type="ECO:0000313" key="13">
    <source>
        <dbReference type="EMBL" id="EFL43540.1"/>
    </source>
</evidence>
<dbReference type="Gene3D" id="3.30.470.20">
    <property type="entry name" value="ATP-grasp fold, B domain"/>
    <property type="match status" value="1"/>
</dbReference>
<name>A0ABN0AY99_9ACTN</name>
<keyword evidence="3 10" id="KW-0963">Cytoplasm</keyword>
<dbReference type="InterPro" id="IPR011127">
    <property type="entry name" value="Dala_Dala_lig_N"/>
</dbReference>
<evidence type="ECO:0000256" key="9">
    <source>
        <dbReference type="ARBA" id="ARBA00023316"/>
    </source>
</evidence>
<dbReference type="Gene3D" id="3.40.50.20">
    <property type="match status" value="1"/>
</dbReference>
<dbReference type="InterPro" id="IPR005905">
    <property type="entry name" value="D_ala_D_ala"/>
</dbReference>
<dbReference type="RefSeq" id="WP_006304791.1">
    <property type="nucleotide sequence ID" value="NZ_AEDQ01000034.1"/>
</dbReference>
<sequence length="326" mass="35535">MQNTDVTHYSVAVLAGGWSDERDISMQSGTECTKALQEAGFRHVELFDVKDLSFVSRLAAREFDVVFVAMHGKFGEDGCIQGLLETLHIPYTGSGVLASALSMHKNMAKFVYRSANIPAPRDIYVPSHQVIDDELVQHITHDLTLPYVVKPTDNGSSFGVHLVSDAATLASAIASARGKNSGVLVEERIVGTEITVPVIGTKNPHALPVVEIKYEAPIYDLDAKNEPAALHHVIPANLSPAAYSRAQELAVRAHRALGCTGVSRSDFIVDATGEPYILETNNIPGMTEHSLIPDAARHDGMSFSELCTYLIECACEDHEDYLHYHE</sequence>
<keyword evidence="4 10" id="KW-0436">Ligase</keyword>